<accession>A0A2P2Q5P0</accession>
<dbReference type="AlphaFoldDB" id="A0A2P2Q5P0"/>
<reference evidence="1" key="1">
    <citation type="submission" date="2018-02" db="EMBL/GenBank/DDBJ databases">
        <title>Rhizophora mucronata_Transcriptome.</title>
        <authorList>
            <person name="Meera S.P."/>
            <person name="Sreeshan A."/>
            <person name="Augustine A."/>
        </authorList>
    </citation>
    <scope>NUCLEOTIDE SEQUENCE</scope>
    <source>
        <tissue evidence="1">Leaf</tissue>
    </source>
</reference>
<protein>
    <submittedName>
        <fullName evidence="1">Uncharacterized protein</fullName>
    </submittedName>
</protein>
<organism evidence="1">
    <name type="scientific">Rhizophora mucronata</name>
    <name type="common">Asiatic mangrove</name>
    <dbReference type="NCBI Taxonomy" id="61149"/>
    <lineage>
        <taxon>Eukaryota</taxon>
        <taxon>Viridiplantae</taxon>
        <taxon>Streptophyta</taxon>
        <taxon>Embryophyta</taxon>
        <taxon>Tracheophyta</taxon>
        <taxon>Spermatophyta</taxon>
        <taxon>Magnoliopsida</taxon>
        <taxon>eudicotyledons</taxon>
        <taxon>Gunneridae</taxon>
        <taxon>Pentapetalae</taxon>
        <taxon>rosids</taxon>
        <taxon>fabids</taxon>
        <taxon>Malpighiales</taxon>
        <taxon>Rhizophoraceae</taxon>
        <taxon>Rhizophora</taxon>
    </lineage>
</organism>
<evidence type="ECO:0000313" key="1">
    <source>
        <dbReference type="EMBL" id="MBX62260.1"/>
    </source>
</evidence>
<name>A0A2P2Q5P0_RHIMU</name>
<sequence>MSPKDLTIMHKMRMLQRPQGYL</sequence>
<dbReference type="EMBL" id="GGEC01081776">
    <property type="protein sequence ID" value="MBX62260.1"/>
    <property type="molecule type" value="Transcribed_RNA"/>
</dbReference>
<proteinExistence type="predicted"/>